<dbReference type="EMBL" id="CM047580">
    <property type="protein sequence ID" value="KAI9921060.1"/>
    <property type="molecule type" value="Genomic_DNA"/>
</dbReference>
<protein>
    <submittedName>
        <fullName evidence="1">Uncharacterized protein</fullName>
    </submittedName>
</protein>
<name>A0ACC0WQW0_9STRA</name>
<sequence>MNPSSSFLTELFSNSLIHKVLTVSTKAESACRWNQSRHRRKKKLYLTVASTSCIFGITADPSVLLKPSDLLSMVWCCMAILFYASYVSTSAKALAAHFHRVRFGLEKSNRQLFEREKGHGDVKAWPRSSFSN</sequence>
<gene>
    <name evidence="1" type="ORF">PsorP6_001520</name>
</gene>
<accession>A0ACC0WQW0</accession>
<comment type="caution">
    <text evidence="1">The sequence shown here is derived from an EMBL/GenBank/DDBJ whole genome shotgun (WGS) entry which is preliminary data.</text>
</comment>
<proteinExistence type="predicted"/>
<keyword evidence="2" id="KW-1185">Reference proteome</keyword>
<reference evidence="1 2" key="1">
    <citation type="journal article" date="2022" name="bioRxiv">
        <title>The genome of the oomycete Peronosclerospora sorghi, a cosmopolitan pathogen of maize and sorghum, is inflated with dispersed pseudogenes.</title>
        <authorList>
            <person name="Fletcher K."/>
            <person name="Martin F."/>
            <person name="Isakeit T."/>
            <person name="Cavanaugh K."/>
            <person name="Magill C."/>
            <person name="Michelmore R."/>
        </authorList>
    </citation>
    <scope>NUCLEOTIDE SEQUENCE [LARGE SCALE GENOMIC DNA]</scope>
    <source>
        <strain evidence="1">P6</strain>
    </source>
</reference>
<evidence type="ECO:0000313" key="2">
    <source>
        <dbReference type="Proteomes" id="UP001163321"/>
    </source>
</evidence>
<dbReference type="Proteomes" id="UP001163321">
    <property type="component" value="Chromosome 1"/>
</dbReference>
<evidence type="ECO:0000313" key="1">
    <source>
        <dbReference type="EMBL" id="KAI9921060.1"/>
    </source>
</evidence>
<organism evidence="1 2">
    <name type="scientific">Peronosclerospora sorghi</name>
    <dbReference type="NCBI Taxonomy" id="230839"/>
    <lineage>
        <taxon>Eukaryota</taxon>
        <taxon>Sar</taxon>
        <taxon>Stramenopiles</taxon>
        <taxon>Oomycota</taxon>
        <taxon>Peronosporomycetes</taxon>
        <taxon>Peronosporales</taxon>
        <taxon>Peronosporaceae</taxon>
        <taxon>Peronosclerospora</taxon>
    </lineage>
</organism>